<dbReference type="RefSeq" id="WP_345353286.1">
    <property type="nucleotide sequence ID" value="NZ_BAABHJ010000005.1"/>
</dbReference>
<organism evidence="3 4">
    <name type="scientific">Actinoallomurus liliacearum</name>
    <dbReference type="NCBI Taxonomy" id="1080073"/>
    <lineage>
        <taxon>Bacteria</taxon>
        <taxon>Bacillati</taxon>
        <taxon>Actinomycetota</taxon>
        <taxon>Actinomycetes</taxon>
        <taxon>Streptosporangiales</taxon>
        <taxon>Thermomonosporaceae</taxon>
        <taxon>Actinoallomurus</taxon>
    </lineage>
</organism>
<sequence>MTEQYPGAVPPSPNHPQTPPPAAPYQGAPQQGGGGFQAPYQNAPHQGPYQQNPQYPNQPYPNAQQPYQGPPQNGPYQNAPFQGSPYQGVDDGERRRATRAIGIGAAFFVIGLLITVLTYSHASGSGGGVYVVAWGPMLFGGIRMIIGLVLLAKAKR</sequence>
<comment type="caution">
    <text evidence="3">The sequence shown here is derived from an EMBL/GenBank/DDBJ whole genome shotgun (WGS) entry which is preliminary data.</text>
</comment>
<accession>A0ABP8TJS6</accession>
<protein>
    <recommendedName>
        <fullName evidence="5">DUF4190 domain-containing protein</fullName>
    </recommendedName>
</protein>
<feature type="region of interest" description="Disordered" evidence="1">
    <location>
        <begin position="1"/>
        <end position="92"/>
    </location>
</feature>
<gene>
    <name evidence="3" type="ORF">GCM10023195_25840</name>
</gene>
<evidence type="ECO:0000256" key="1">
    <source>
        <dbReference type="SAM" id="MobiDB-lite"/>
    </source>
</evidence>
<evidence type="ECO:0000313" key="4">
    <source>
        <dbReference type="Proteomes" id="UP001500212"/>
    </source>
</evidence>
<evidence type="ECO:0000256" key="2">
    <source>
        <dbReference type="SAM" id="Phobius"/>
    </source>
</evidence>
<evidence type="ECO:0000313" key="3">
    <source>
        <dbReference type="EMBL" id="GAA4606956.1"/>
    </source>
</evidence>
<keyword evidence="2" id="KW-1133">Transmembrane helix</keyword>
<keyword evidence="2" id="KW-0472">Membrane</keyword>
<name>A0ABP8TJS6_9ACTN</name>
<feature type="transmembrane region" description="Helical" evidence="2">
    <location>
        <begin position="131"/>
        <end position="152"/>
    </location>
</feature>
<keyword evidence="2" id="KW-0812">Transmembrane</keyword>
<proteinExistence type="predicted"/>
<feature type="transmembrane region" description="Helical" evidence="2">
    <location>
        <begin position="100"/>
        <end position="119"/>
    </location>
</feature>
<keyword evidence="4" id="KW-1185">Reference proteome</keyword>
<reference evidence="4" key="1">
    <citation type="journal article" date="2019" name="Int. J. Syst. Evol. Microbiol.">
        <title>The Global Catalogue of Microorganisms (GCM) 10K type strain sequencing project: providing services to taxonomists for standard genome sequencing and annotation.</title>
        <authorList>
            <consortium name="The Broad Institute Genomics Platform"/>
            <consortium name="The Broad Institute Genome Sequencing Center for Infectious Disease"/>
            <person name="Wu L."/>
            <person name="Ma J."/>
        </authorList>
    </citation>
    <scope>NUCLEOTIDE SEQUENCE [LARGE SCALE GENOMIC DNA]</scope>
    <source>
        <strain evidence="4">JCM 17938</strain>
    </source>
</reference>
<feature type="compositionally biased region" description="Pro residues" evidence="1">
    <location>
        <begin position="8"/>
        <end position="23"/>
    </location>
</feature>
<evidence type="ECO:0008006" key="5">
    <source>
        <dbReference type="Google" id="ProtNLM"/>
    </source>
</evidence>
<feature type="compositionally biased region" description="Low complexity" evidence="1">
    <location>
        <begin position="46"/>
        <end position="67"/>
    </location>
</feature>
<dbReference type="Proteomes" id="UP001500212">
    <property type="component" value="Unassembled WGS sequence"/>
</dbReference>
<dbReference type="EMBL" id="BAABHJ010000005">
    <property type="protein sequence ID" value="GAA4606956.1"/>
    <property type="molecule type" value="Genomic_DNA"/>
</dbReference>